<name>A0A1D7XF15_9CAUD</name>
<dbReference type="Proteomes" id="UP000225358">
    <property type="component" value="Segment"/>
</dbReference>
<reference evidence="1" key="1">
    <citation type="submission" date="2017-02" db="EMBL/GenBank/DDBJ databases">
        <title>Complete genome sequence of two Escherichia coli phages, vB_EcoM_ ESCO5 and vB_EcoM_ESCO13, which are related to phAPEC8.</title>
        <authorList>
            <person name="Trotereau A."/>
            <person name="Gonnet M."/>
            <person name="Viardot A."/>
            <person name="Lalmanach A.-C."/>
            <person name="Guabiraba R."/>
            <person name="Chanteloup N."/>
            <person name="Schouler C."/>
        </authorList>
    </citation>
    <scope>NUCLEOTIDE SEQUENCE [LARGE SCALE GENOMIC DNA]</scope>
</reference>
<protein>
    <submittedName>
        <fullName evidence="1">Uncharacterized protein</fullName>
    </submittedName>
</protein>
<organism evidence="1 2">
    <name type="scientific">Escherichia phage ESCO13</name>
    <dbReference type="NCBI Taxonomy" id="1881104"/>
    <lineage>
        <taxon>Viruses</taxon>
        <taxon>Duplodnaviria</taxon>
        <taxon>Heunggongvirae</taxon>
        <taxon>Uroviricota</taxon>
        <taxon>Caudoviricetes</taxon>
        <taxon>Stephanstirmvirinae</taxon>
        <taxon>Phapecoctavirus</taxon>
        <taxon>Phapecoctavirus ESCO13</taxon>
    </lineage>
</organism>
<proteinExistence type="predicted"/>
<keyword evidence="2" id="KW-1185">Reference proteome</keyword>
<gene>
    <name evidence="1" type="ORF">ESCO13_00011</name>
</gene>
<accession>A0A1D7XF15</accession>
<sequence length="128" mass="14328">MKTEIINEIINGYKEAFIFAESARDHEGNFIDDMTDYDFSDQAHQRIAQDVTAFINANLAAISEAMSDGATANQIGNDLHFTRNGHGVGFWDRPEIYTTNTANRLTNAAKFMPNVSAYIGEDNLIYIE</sequence>
<dbReference type="EMBL" id="KX552041">
    <property type="protein sequence ID" value="AOQ27130.1"/>
    <property type="molecule type" value="Genomic_DNA"/>
</dbReference>
<evidence type="ECO:0000313" key="1">
    <source>
        <dbReference type="EMBL" id="AOQ27130.1"/>
    </source>
</evidence>
<evidence type="ECO:0000313" key="2">
    <source>
        <dbReference type="Proteomes" id="UP000225358"/>
    </source>
</evidence>